<accession>A0A410JWM3</accession>
<feature type="domain" description="Mechanosensitive ion channel MscS" evidence="6">
    <location>
        <begin position="93"/>
        <end position="159"/>
    </location>
</feature>
<evidence type="ECO:0000256" key="5">
    <source>
        <dbReference type="SAM" id="Phobius"/>
    </source>
</evidence>
<reference evidence="7 8" key="1">
    <citation type="submission" date="2019-01" db="EMBL/GenBank/DDBJ databases">
        <title>Geovibrio thiophilus DSM 11263, complete genome.</title>
        <authorList>
            <person name="Spring S."/>
            <person name="Bunk B."/>
            <person name="Sproer C."/>
        </authorList>
    </citation>
    <scope>NUCLEOTIDE SEQUENCE [LARGE SCALE GENOMIC DNA]</scope>
    <source>
        <strain evidence="7 8">DSM 11263</strain>
    </source>
</reference>
<dbReference type="PANTHER" id="PTHR30566:SF27">
    <property type="entry name" value="MECHANOSENSITIVE ION CHANNEL PROTEIN"/>
    <property type="match status" value="1"/>
</dbReference>
<dbReference type="GO" id="GO:0008381">
    <property type="term" value="F:mechanosensitive monoatomic ion channel activity"/>
    <property type="evidence" value="ECO:0007669"/>
    <property type="project" value="UniProtKB-ARBA"/>
</dbReference>
<dbReference type="SUPFAM" id="SSF50182">
    <property type="entry name" value="Sm-like ribonucleoproteins"/>
    <property type="match status" value="1"/>
</dbReference>
<dbReference type="Pfam" id="PF00924">
    <property type="entry name" value="MS_channel_2nd"/>
    <property type="match status" value="1"/>
</dbReference>
<organism evidence="7 8">
    <name type="scientific">Geovibrio thiophilus</name>
    <dbReference type="NCBI Taxonomy" id="139438"/>
    <lineage>
        <taxon>Bacteria</taxon>
        <taxon>Pseudomonadati</taxon>
        <taxon>Deferribacterota</taxon>
        <taxon>Deferribacteres</taxon>
        <taxon>Deferribacterales</taxon>
        <taxon>Geovibrionaceae</taxon>
        <taxon>Geovibrio</taxon>
    </lineage>
</organism>
<dbReference type="EMBL" id="CP035108">
    <property type="protein sequence ID" value="QAR32553.1"/>
    <property type="molecule type" value="Genomic_DNA"/>
</dbReference>
<dbReference type="InterPro" id="IPR006685">
    <property type="entry name" value="MscS_channel_2nd"/>
</dbReference>
<comment type="subcellular location">
    <subcellularLocation>
        <location evidence="1">Membrane</location>
    </subcellularLocation>
</comment>
<evidence type="ECO:0000259" key="6">
    <source>
        <dbReference type="Pfam" id="PF00924"/>
    </source>
</evidence>
<dbReference type="PANTHER" id="PTHR30566">
    <property type="entry name" value="YNAI-RELATED MECHANOSENSITIVE ION CHANNEL"/>
    <property type="match status" value="1"/>
</dbReference>
<sequence length="266" mass="30273">MQQEIIWRIVSTALVIAVAVIVRLIFLRYVQRHNFPNADAKRRVLVTTRNMLFLTVILLVSIIWLSHIRDIAISLAAIAVALVIATKEILLCFLSGIIRGITQPFRVSDRIEVNGLRGDVIDVNLISTTLLEISSTHQYTGRTVTLPNSLFMSYPVINETYLDEFMLHIFSIPLKREEDLEKTEKIILDAANEVCTEYLESAVKYMTEVSRSAGLEVPSVEPRVSIEFPDKETINLLVRVPVPSRRKGRIEQAIIRLYLTKLKEQS</sequence>
<proteinExistence type="predicted"/>
<evidence type="ECO:0000256" key="4">
    <source>
        <dbReference type="ARBA" id="ARBA00023136"/>
    </source>
</evidence>
<dbReference type="AlphaFoldDB" id="A0A410JWM3"/>
<protein>
    <submittedName>
        <fullName evidence="7">Mechanosensitive ion channel family protein</fullName>
    </submittedName>
</protein>
<keyword evidence="8" id="KW-1185">Reference proteome</keyword>
<keyword evidence="3 5" id="KW-1133">Transmembrane helix</keyword>
<evidence type="ECO:0000313" key="8">
    <source>
        <dbReference type="Proteomes" id="UP000287502"/>
    </source>
</evidence>
<dbReference type="InterPro" id="IPR023408">
    <property type="entry name" value="MscS_beta-dom_sf"/>
</dbReference>
<feature type="transmembrane region" description="Helical" evidence="5">
    <location>
        <begin position="6"/>
        <end position="26"/>
    </location>
</feature>
<dbReference type="OrthoDB" id="9775421at2"/>
<evidence type="ECO:0000256" key="1">
    <source>
        <dbReference type="ARBA" id="ARBA00004370"/>
    </source>
</evidence>
<evidence type="ECO:0000313" key="7">
    <source>
        <dbReference type="EMBL" id="QAR32553.1"/>
    </source>
</evidence>
<dbReference type="Gene3D" id="2.30.30.60">
    <property type="match status" value="1"/>
</dbReference>
<name>A0A410JWM3_9BACT</name>
<keyword evidence="2 5" id="KW-0812">Transmembrane</keyword>
<evidence type="ECO:0000256" key="2">
    <source>
        <dbReference type="ARBA" id="ARBA00022692"/>
    </source>
</evidence>
<feature type="transmembrane region" description="Helical" evidence="5">
    <location>
        <begin position="71"/>
        <end position="98"/>
    </location>
</feature>
<evidence type="ECO:0000256" key="3">
    <source>
        <dbReference type="ARBA" id="ARBA00022989"/>
    </source>
</evidence>
<keyword evidence="4 5" id="KW-0472">Membrane</keyword>
<dbReference type="GO" id="GO:0016020">
    <property type="term" value="C:membrane"/>
    <property type="evidence" value="ECO:0007669"/>
    <property type="project" value="UniProtKB-SubCell"/>
</dbReference>
<dbReference type="InterPro" id="IPR010920">
    <property type="entry name" value="LSM_dom_sf"/>
</dbReference>
<dbReference type="KEGG" id="gtl:EP073_03775"/>
<feature type="transmembrane region" description="Helical" evidence="5">
    <location>
        <begin position="47"/>
        <end position="65"/>
    </location>
</feature>
<dbReference type="Proteomes" id="UP000287502">
    <property type="component" value="Chromosome"/>
</dbReference>
<dbReference type="RefSeq" id="WP_128465840.1">
    <property type="nucleotide sequence ID" value="NZ_CP035108.1"/>
</dbReference>
<gene>
    <name evidence="7" type="ORF">EP073_03775</name>
</gene>